<keyword evidence="1" id="KW-1185">Reference proteome</keyword>
<dbReference type="WBParaSite" id="nRc.2.0.1.t11072-RA">
    <property type="protein sequence ID" value="nRc.2.0.1.t11072-RA"/>
    <property type="gene ID" value="nRc.2.0.1.g11072"/>
</dbReference>
<dbReference type="Proteomes" id="UP000887565">
    <property type="component" value="Unplaced"/>
</dbReference>
<accession>A0A915IB09</accession>
<protein>
    <submittedName>
        <fullName evidence="2">Uncharacterized protein</fullName>
    </submittedName>
</protein>
<dbReference type="AlphaFoldDB" id="A0A915IB09"/>
<evidence type="ECO:0000313" key="2">
    <source>
        <dbReference type="WBParaSite" id="nRc.2.0.1.t11072-RA"/>
    </source>
</evidence>
<proteinExistence type="predicted"/>
<sequence>MDMQIESLGKYPQEENLNLRTDYFFSEMLQTVWANNVIYFYYSIPPFNAKELVHLFKIIDAYKDCCVCINFDGIIVNTVVENSMSNMWDSMIKYYVDEDLITFLFNLYFLLALRSKQLLEFLIDGLRDSDTHNNHPLIYSFTIKETDFTEKQFPRSSCLISFFIEP</sequence>
<name>A0A915IB09_ROMCU</name>
<reference evidence="2" key="1">
    <citation type="submission" date="2022-11" db="UniProtKB">
        <authorList>
            <consortium name="WormBaseParasite"/>
        </authorList>
    </citation>
    <scope>IDENTIFICATION</scope>
</reference>
<organism evidence="1 2">
    <name type="scientific">Romanomermis culicivorax</name>
    <name type="common">Nematode worm</name>
    <dbReference type="NCBI Taxonomy" id="13658"/>
    <lineage>
        <taxon>Eukaryota</taxon>
        <taxon>Metazoa</taxon>
        <taxon>Ecdysozoa</taxon>
        <taxon>Nematoda</taxon>
        <taxon>Enoplea</taxon>
        <taxon>Dorylaimia</taxon>
        <taxon>Mermithida</taxon>
        <taxon>Mermithoidea</taxon>
        <taxon>Mermithidae</taxon>
        <taxon>Romanomermis</taxon>
    </lineage>
</organism>
<evidence type="ECO:0000313" key="1">
    <source>
        <dbReference type="Proteomes" id="UP000887565"/>
    </source>
</evidence>